<dbReference type="Proteomes" id="UP000032702">
    <property type="component" value="Unassembled WGS sequence"/>
</dbReference>
<accession>Q094J7</accession>
<reference evidence="2 3" key="1">
    <citation type="submission" date="2006-04" db="EMBL/GenBank/DDBJ databases">
        <authorList>
            <person name="Nierman W.C."/>
        </authorList>
    </citation>
    <scope>NUCLEOTIDE SEQUENCE [LARGE SCALE GENOMIC DNA]</scope>
    <source>
        <strain evidence="2 3">DW4/3-1</strain>
    </source>
</reference>
<dbReference type="EMBL" id="AAMD01000039">
    <property type="protein sequence ID" value="EAU67140.1"/>
    <property type="molecule type" value="Genomic_DNA"/>
</dbReference>
<organism evidence="2 3">
    <name type="scientific">Stigmatella aurantiaca (strain DW4/3-1)</name>
    <dbReference type="NCBI Taxonomy" id="378806"/>
    <lineage>
        <taxon>Bacteria</taxon>
        <taxon>Pseudomonadati</taxon>
        <taxon>Myxococcota</taxon>
        <taxon>Myxococcia</taxon>
        <taxon>Myxococcales</taxon>
        <taxon>Cystobacterineae</taxon>
        <taxon>Archangiaceae</taxon>
        <taxon>Stigmatella</taxon>
    </lineage>
</organism>
<evidence type="ECO:0000313" key="3">
    <source>
        <dbReference type="Proteomes" id="UP000032702"/>
    </source>
</evidence>
<name>Q094J7_STIAD</name>
<dbReference type="AlphaFoldDB" id="Q094J7"/>
<evidence type="ECO:0000256" key="1">
    <source>
        <dbReference type="SAM" id="MobiDB-lite"/>
    </source>
</evidence>
<proteinExistence type="predicted"/>
<gene>
    <name evidence="2" type="ORF">STIAU_0514</name>
</gene>
<feature type="compositionally biased region" description="Basic and acidic residues" evidence="1">
    <location>
        <begin position="1"/>
        <end position="13"/>
    </location>
</feature>
<comment type="caution">
    <text evidence="2">The sequence shown here is derived from an EMBL/GenBank/DDBJ whole genome shotgun (WGS) entry which is preliminary data.</text>
</comment>
<feature type="region of interest" description="Disordered" evidence="1">
    <location>
        <begin position="1"/>
        <end position="69"/>
    </location>
</feature>
<evidence type="ECO:0000313" key="2">
    <source>
        <dbReference type="EMBL" id="EAU67140.1"/>
    </source>
</evidence>
<sequence length="69" mass="7398">MLRSTHAENREKSFWAWEGDAPAPLPFARASPDAADVAGGGEAAEPHRAWSQARHRVHQEAGALPPGTD</sequence>
<protein>
    <submittedName>
        <fullName evidence="2">Uncharacterized protein</fullName>
    </submittedName>
</protein>